<evidence type="ECO:0000313" key="3">
    <source>
        <dbReference type="Proteomes" id="UP000663586"/>
    </source>
</evidence>
<accession>A0A897MM85</accession>
<dbReference type="AlphaFoldDB" id="A0A897MM85"/>
<dbReference type="EMBL" id="CP064786">
    <property type="protein sequence ID" value="QSG03310.1"/>
    <property type="molecule type" value="Genomic_DNA"/>
</dbReference>
<protein>
    <submittedName>
        <fullName evidence="2">Putative membrane protein</fullName>
    </submittedName>
</protein>
<sequence>MSSEGRDSGQSPADYDIGDVLRQLDELEGTVDSSKERQEVRRTRRMLESVPGSDRIRKYTSRDIAEGFVGGIIFSLPLLVEDGVFEIAEWFVEFTVASIPVFFVINVLFIVGLVSGLLYFTDIRNVQVRLLFGFLPKRLAAVLLISLFVAAGTMLMWGRLTAEGPSNFEMLARITVIWAAAALGASLGDILPGESSGTDIADRVAEIGDR</sequence>
<keyword evidence="1" id="KW-1133">Transmembrane helix</keyword>
<proteinExistence type="predicted"/>
<reference evidence="2" key="1">
    <citation type="submission" date="2020-11" db="EMBL/GenBank/DDBJ databases">
        <title>Carbohydrate-dependent, anaerobic sulfur respiration: A novel catabolism in halophilic archaea.</title>
        <authorList>
            <person name="Sorokin D.Y."/>
            <person name="Messina E."/>
            <person name="Smedile F."/>
            <person name="La Cono V."/>
            <person name="Hallsworth J.E."/>
            <person name="Yakimov M.M."/>
        </authorList>
    </citation>
    <scope>NUCLEOTIDE SEQUENCE</scope>
    <source>
        <strain evidence="2">AArc-S</strain>
    </source>
</reference>
<dbReference type="Proteomes" id="UP000663586">
    <property type="component" value="Chromosome"/>
</dbReference>
<keyword evidence="1" id="KW-0472">Membrane</keyword>
<feature type="transmembrane region" description="Helical" evidence="1">
    <location>
        <begin position="140"/>
        <end position="158"/>
    </location>
</feature>
<evidence type="ECO:0000256" key="1">
    <source>
        <dbReference type="SAM" id="Phobius"/>
    </source>
</evidence>
<dbReference type="RefSeq" id="WP_238477366.1">
    <property type="nucleotide sequence ID" value="NZ_CP064786.1"/>
</dbReference>
<feature type="transmembrane region" description="Helical" evidence="1">
    <location>
        <begin position="64"/>
        <end position="80"/>
    </location>
</feature>
<keyword evidence="3" id="KW-1185">Reference proteome</keyword>
<feature type="transmembrane region" description="Helical" evidence="1">
    <location>
        <begin position="100"/>
        <end position="120"/>
    </location>
</feature>
<feature type="transmembrane region" description="Helical" evidence="1">
    <location>
        <begin position="170"/>
        <end position="191"/>
    </location>
</feature>
<evidence type="ECO:0000313" key="2">
    <source>
        <dbReference type="EMBL" id="QSG03310.1"/>
    </source>
</evidence>
<dbReference type="KEGG" id="hara:AArcS_2110"/>
<keyword evidence="1" id="KW-0812">Transmembrane</keyword>
<name>A0A897MM85_9EURY</name>
<gene>
    <name evidence="2" type="ORF">AArcS_2110</name>
</gene>
<dbReference type="GeneID" id="70685486"/>
<organism evidence="2 3">
    <name type="scientific">Natranaeroarchaeum sulfidigenes</name>
    <dbReference type="NCBI Taxonomy" id="2784880"/>
    <lineage>
        <taxon>Archaea</taxon>
        <taxon>Methanobacteriati</taxon>
        <taxon>Methanobacteriota</taxon>
        <taxon>Stenosarchaea group</taxon>
        <taxon>Halobacteria</taxon>
        <taxon>Halobacteriales</taxon>
        <taxon>Natronoarchaeaceae</taxon>
        <taxon>Natranaeroarchaeum</taxon>
    </lineage>
</organism>